<proteinExistence type="predicted"/>
<sequence length="82" mass="9705">MPLNMGINTTKNLPIQSWEECCLDNLSGLQRYFNLIISILDNSRSHKAWYPSYYLRKRRSNSIYIRPNHENFPIQTKSPTLC</sequence>
<evidence type="ECO:0000313" key="1">
    <source>
        <dbReference type="EMBL" id="MBX43710.1"/>
    </source>
</evidence>
<accession>A0A2P2NMR2</accession>
<dbReference type="EMBL" id="GGEC01063226">
    <property type="protein sequence ID" value="MBX43710.1"/>
    <property type="molecule type" value="Transcribed_RNA"/>
</dbReference>
<dbReference type="AlphaFoldDB" id="A0A2P2NMR2"/>
<name>A0A2P2NMR2_RHIMU</name>
<protein>
    <submittedName>
        <fullName evidence="1">Uncharacterized protein</fullName>
    </submittedName>
</protein>
<reference evidence="1" key="1">
    <citation type="submission" date="2018-02" db="EMBL/GenBank/DDBJ databases">
        <title>Rhizophora mucronata_Transcriptome.</title>
        <authorList>
            <person name="Meera S.P."/>
            <person name="Sreeshan A."/>
            <person name="Augustine A."/>
        </authorList>
    </citation>
    <scope>NUCLEOTIDE SEQUENCE</scope>
    <source>
        <tissue evidence="1">Leaf</tissue>
    </source>
</reference>
<organism evidence="1">
    <name type="scientific">Rhizophora mucronata</name>
    <name type="common">Asiatic mangrove</name>
    <dbReference type="NCBI Taxonomy" id="61149"/>
    <lineage>
        <taxon>Eukaryota</taxon>
        <taxon>Viridiplantae</taxon>
        <taxon>Streptophyta</taxon>
        <taxon>Embryophyta</taxon>
        <taxon>Tracheophyta</taxon>
        <taxon>Spermatophyta</taxon>
        <taxon>Magnoliopsida</taxon>
        <taxon>eudicotyledons</taxon>
        <taxon>Gunneridae</taxon>
        <taxon>Pentapetalae</taxon>
        <taxon>rosids</taxon>
        <taxon>fabids</taxon>
        <taxon>Malpighiales</taxon>
        <taxon>Rhizophoraceae</taxon>
        <taxon>Rhizophora</taxon>
    </lineage>
</organism>